<keyword evidence="1" id="KW-1133">Transmembrane helix</keyword>
<dbReference type="EMBL" id="FNUG01000003">
    <property type="protein sequence ID" value="SEE93668.1"/>
    <property type="molecule type" value="Genomic_DNA"/>
</dbReference>
<dbReference type="Pfam" id="PF14325">
    <property type="entry name" value="DUF4383"/>
    <property type="match status" value="1"/>
</dbReference>
<dbReference type="RefSeq" id="WP_093113104.1">
    <property type="nucleotide sequence ID" value="NZ_FNGG01000003.1"/>
</dbReference>
<evidence type="ECO:0000256" key="1">
    <source>
        <dbReference type="SAM" id="Phobius"/>
    </source>
</evidence>
<protein>
    <recommendedName>
        <fullName evidence="4">DUF4383 domain-containing protein</fullName>
    </recommendedName>
</protein>
<evidence type="ECO:0008006" key="4">
    <source>
        <dbReference type="Google" id="ProtNLM"/>
    </source>
</evidence>
<keyword evidence="1" id="KW-0812">Transmembrane</keyword>
<organism evidence="2 3">
    <name type="scientific">Salinimicrobium catena</name>
    <dbReference type="NCBI Taxonomy" id="390640"/>
    <lineage>
        <taxon>Bacteria</taxon>
        <taxon>Pseudomonadati</taxon>
        <taxon>Bacteroidota</taxon>
        <taxon>Flavobacteriia</taxon>
        <taxon>Flavobacteriales</taxon>
        <taxon>Flavobacteriaceae</taxon>
        <taxon>Salinimicrobium</taxon>
    </lineage>
</organism>
<feature type="transmembrane region" description="Helical" evidence="1">
    <location>
        <begin position="65"/>
        <end position="83"/>
    </location>
</feature>
<feature type="transmembrane region" description="Helical" evidence="1">
    <location>
        <begin position="40"/>
        <end position="58"/>
    </location>
</feature>
<dbReference type="AlphaFoldDB" id="A0A1H5MZ44"/>
<name>A0A1H5MZ44_9FLAO</name>
<reference evidence="2 3" key="1">
    <citation type="submission" date="2016-10" db="EMBL/GenBank/DDBJ databases">
        <authorList>
            <person name="de Groot N.N."/>
        </authorList>
    </citation>
    <scope>NUCLEOTIDE SEQUENCE [LARGE SCALE GENOMIC DNA]</scope>
    <source>
        <strain evidence="2 3">DSM 23553</strain>
    </source>
</reference>
<accession>A0A1H5MZ44</accession>
<keyword evidence="1" id="KW-0472">Membrane</keyword>
<dbReference type="OrthoDB" id="9984814at2"/>
<proteinExistence type="predicted"/>
<dbReference type="Proteomes" id="UP000199448">
    <property type="component" value="Unassembled WGS sequence"/>
</dbReference>
<feature type="transmembrane region" description="Helical" evidence="1">
    <location>
        <begin position="95"/>
        <end position="117"/>
    </location>
</feature>
<evidence type="ECO:0000313" key="2">
    <source>
        <dbReference type="EMBL" id="SEE93668.1"/>
    </source>
</evidence>
<keyword evidence="3" id="KW-1185">Reference proteome</keyword>
<gene>
    <name evidence="2" type="ORF">SAMN04488034_103157</name>
</gene>
<feature type="transmembrane region" description="Helical" evidence="1">
    <location>
        <begin position="7"/>
        <end position="28"/>
    </location>
</feature>
<sequence length="127" mass="13686">MKSPLRTLDFYCIIIGALLLVQGIYNLLDPPFLGVFTSNPLHAVIHVLLGITGIWTGLRGGAQVYALFLGILLLTLGISYFVAPLNEVLVNLFNVNAPVAWLNIIIGGVSLLVVVLGKKLASRFSVQ</sequence>
<evidence type="ECO:0000313" key="3">
    <source>
        <dbReference type="Proteomes" id="UP000199448"/>
    </source>
</evidence>